<sequence>MSYTKNVRKGGMTLRTFSVLAGSRIFDRHSGTNVIIKDVFFDNSGIVHGLLAKRHPWSKCRFFPISGFLSEAPKVANAAVQELWTVCHKPKHVLGQAVTKQAEMDAMITDVYFSDNLDTLVAVETTEGFFSDMRHGRQTLFHNASYEINGESFFGQ</sequence>
<protein>
    <submittedName>
        <fullName evidence="1">Uncharacterized protein</fullName>
    </submittedName>
</protein>
<dbReference type="EMBL" id="NOII01000002">
    <property type="protein sequence ID" value="OYD58025.1"/>
    <property type="molecule type" value="Genomic_DNA"/>
</dbReference>
<proteinExistence type="predicted"/>
<gene>
    <name evidence="1" type="ORF">CGZ90_09050</name>
</gene>
<comment type="caution">
    <text evidence="1">The sequence shown here is derived from an EMBL/GenBank/DDBJ whole genome shotgun (WGS) entry which is preliminary data.</text>
</comment>
<evidence type="ECO:0000313" key="2">
    <source>
        <dbReference type="Proteomes" id="UP000215059"/>
    </source>
</evidence>
<organism evidence="1 2">
    <name type="scientific">Fictibacillus aquaticus</name>
    <dbReference type="NCBI Taxonomy" id="2021314"/>
    <lineage>
        <taxon>Bacteria</taxon>
        <taxon>Bacillati</taxon>
        <taxon>Bacillota</taxon>
        <taxon>Bacilli</taxon>
        <taxon>Bacillales</taxon>
        <taxon>Fictibacillaceae</taxon>
        <taxon>Fictibacillus</taxon>
    </lineage>
</organism>
<dbReference type="Proteomes" id="UP000215059">
    <property type="component" value="Unassembled WGS sequence"/>
</dbReference>
<keyword evidence="2" id="KW-1185">Reference proteome</keyword>
<reference evidence="1 2" key="1">
    <citation type="submission" date="2017-07" db="EMBL/GenBank/DDBJ databases">
        <title>Fictibacillus sp. nov. GDSW-R2A3 Genome sequencing and assembly.</title>
        <authorList>
            <person name="Mayilraj S."/>
        </authorList>
    </citation>
    <scope>NUCLEOTIDE SEQUENCE [LARGE SCALE GENOMIC DNA]</scope>
    <source>
        <strain evidence="1 2">GDSW-R2A3</strain>
    </source>
</reference>
<evidence type="ECO:0000313" key="1">
    <source>
        <dbReference type="EMBL" id="OYD58025.1"/>
    </source>
</evidence>
<accession>A0A235FB79</accession>
<name>A0A235FB79_9BACL</name>
<dbReference type="AlphaFoldDB" id="A0A235FB79"/>